<evidence type="ECO:0000313" key="4">
    <source>
        <dbReference type="Proteomes" id="UP001187682"/>
    </source>
</evidence>
<comment type="caution">
    <text evidence="3">The sequence shown here is derived from an EMBL/GenBank/DDBJ whole genome shotgun (WGS) entry which is preliminary data.</text>
</comment>
<dbReference type="SUPFAM" id="SSF56112">
    <property type="entry name" value="Protein kinase-like (PK-like)"/>
    <property type="match status" value="1"/>
</dbReference>
<evidence type="ECO:0000259" key="2">
    <source>
        <dbReference type="PROSITE" id="PS50011"/>
    </source>
</evidence>
<dbReference type="GO" id="GO:0004672">
    <property type="term" value="F:protein kinase activity"/>
    <property type="evidence" value="ECO:0007669"/>
    <property type="project" value="InterPro"/>
</dbReference>
<sequence>MAGVPAPRSSSVLGGGVPDGDSLTDLTYWDWIDIKGKRIFLILADLGVASLIFDLIDDSWCDEDLPISPEGLERIQSLGGREEKTSRRFYQRQFAYLLRPLRKGDLIVYSDHEMVPVEIMDRKPVLAASSSVDKVTLPNESGSVFWRRRVPIGDSRHGDVPLTDFYSMIDSVSSTDNEHIVSYWASYIHRGSGYILFGPASDISLKMFLATQPACYKNLEKKDRKRMVMDWIMCLADTVSYLHSKNKTHRYIKPSTVLFSKNHIILAHPSRLSPEPLTTHTDKNSFDREWYDYAAPEQWFRPTGGHSGPSSSGRLSCSPPENKMAISILRHEYSSHKPHAMLSTPNPHLNPKAADIFSLGCIILELLSFLLKKQHKFAAFRAARHKTPGRGGAVLDSSFHRNLGQVEAWMSTLAKEASKKGADGYGATPLLHLVARMLSASPNDRPPADEVAQAIYEIITEHCGFTEPHCVHRYETDFDYEVGMQHLRINDRGARPDSMTVATEMAFSQQDFAYDRGSSMGMPGNSWGSSASTDSTHDGISGRGSVRGSVRTPVRTPMRTSVQDVQVRAPLQNLQVMPPIYGGHGTSYF</sequence>
<evidence type="ECO:0000256" key="1">
    <source>
        <dbReference type="SAM" id="MobiDB-lite"/>
    </source>
</evidence>
<dbReference type="InterPro" id="IPR053083">
    <property type="entry name" value="TF_kinase-domain_protein"/>
</dbReference>
<dbReference type="InterPro" id="IPR000719">
    <property type="entry name" value="Prot_kinase_dom"/>
</dbReference>
<keyword evidence="4" id="KW-1185">Reference proteome</keyword>
<dbReference type="PANTHER" id="PTHR44305">
    <property type="entry name" value="SI:DKEY-192D15.2-RELATED"/>
    <property type="match status" value="1"/>
</dbReference>
<name>A0AAE8N0X6_9PEZI</name>
<gene>
    <name evidence="3" type="ORF">DNG_06137</name>
</gene>
<reference evidence="3" key="1">
    <citation type="submission" date="2018-03" db="EMBL/GenBank/DDBJ databases">
        <authorList>
            <person name="Guldener U."/>
        </authorList>
    </citation>
    <scope>NUCLEOTIDE SEQUENCE</scope>
</reference>
<dbReference type="AlphaFoldDB" id="A0AAE8N0X6"/>
<dbReference type="InterPro" id="IPR001245">
    <property type="entry name" value="Ser-Thr/Tyr_kinase_cat_dom"/>
</dbReference>
<dbReference type="PROSITE" id="PS50011">
    <property type="entry name" value="PROTEIN_KINASE_DOM"/>
    <property type="match status" value="1"/>
</dbReference>
<proteinExistence type="predicted"/>
<dbReference type="Gene3D" id="1.10.510.10">
    <property type="entry name" value="Transferase(Phosphotransferase) domain 1"/>
    <property type="match status" value="1"/>
</dbReference>
<organism evidence="3 4">
    <name type="scientific">Cephalotrichum gorgonifer</name>
    <dbReference type="NCBI Taxonomy" id="2041049"/>
    <lineage>
        <taxon>Eukaryota</taxon>
        <taxon>Fungi</taxon>
        <taxon>Dikarya</taxon>
        <taxon>Ascomycota</taxon>
        <taxon>Pezizomycotina</taxon>
        <taxon>Sordariomycetes</taxon>
        <taxon>Hypocreomycetidae</taxon>
        <taxon>Microascales</taxon>
        <taxon>Microascaceae</taxon>
        <taxon>Cephalotrichum</taxon>
    </lineage>
</organism>
<feature type="domain" description="Protein kinase" evidence="2">
    <location>
        <begin position="72"/>
        <end position="459"/>
    </location>
</feature>
<dbReference type="InterPro" id="IPR011009">
    <property type="entry name" value="Kinase-like_dom_sf"/>
</dbReference>
<dbReference type="GO" id="GO:0005524">
    <property type="term" value="F:ATP binding"/>
    <property type="evidence" value="ECO:0007669"/>
    <property type="project" value="InterPro"/>
</dbReference>
<accession>A0AAE8N0X6</accession>
<evidence type="ECO:0000313" key="3">
    <source>
        <dbReference type="EMBL" id="SPO03454.1"/>
    </source>
</evidence>
<dbReference type="Pfam" id="PF07714">
    <property type="entry name" value="PK_Tyr_Ser-Thr"/>
    <property type="match status" value="1"/>
</dbReference>
<feature type="region of interest" description="Disordered" evidence="1">
    <location>
        <begin position="523"/>
        <end position="551"/>
    </location>
</feature>
<dbReference type="PANTHER" id="PTHR44305:SF24">
    <property type="entry name" value="TYROSINE-PROTEIN KINASE C03B1.5-RELATED"/>
    <property type="match status" value="1"/>
</dbReference>
<dbReference type="SMART" id="SM00220">
    <property type="entry name" value="S_TKc"/>
    <property type="match status" value="1"/>
</dbReference>
<protein>
    <recommendedName>
        <fullName evidence="2">Protein kinase domain-containing protein</fullName>
    </recommendedName>
</protein>
<dbReference type="Proteomes" id="UP001187682">
    <property type="component" value="Unassembled WGS sequence"/>
</dbReference>
<dbReference type="EMBL" id="ONZQ02000008">
    <property type="protein sequence ID" value="SPO03454.1"/>
    <property type="molecule type" value="Genomic_DNA"/>
</dbReference>